<gene>
    <name evidence="1" type="ORF">RRG08_037646</name>
</gene>
<organism evidence="1 2">
    <name type="scientific">Elysia crispata</name>
    <name type="common">lettuce slug</name>
    <dbReference type="NCBI Taxonomy" id="231223"/>
    <lineage>
        <taxon>Eukaryota</taxon>
        <taxon>Metazoa</taxon>
        <taxon>Spiralia</taxon>
        <taxon>Lophotrochozoa</taxon>
        <taxon>Mollusca</taxon>
        <taxon>Gastropoda</taxon>
        <taxon>Heterobranchia</taxon>
        <taxon>Euthyneura</taxon>
        <taxon>Panpulmonata</taxon>
        <taxon>Sacoglossa</taxon>
        <taxon>Placobranchoidea</taxon>
        <taxon>Plakobranchidae</taxon>
        <taxon>Elysia</taxon>
    </lineage>
</organism>
<comment type="caution">
    <text evidence="1">The sequence shown here is derived from an EMBL/GenBank/DDBJ whole genome shotgun (WGS) entry which is preliminary data.</text>
</comment>
<sequence length="141" mass="15069">MGTDAHLPMESMYWRRIVSTMICHSWIASLESVVSALPDKLNTTRLLPDLGHLVGPRLCCLPAYLLVHPSIDLSIRDPLTPCDGTCSSLQFLPSVLTHQKNQGSSCASSRREAWEAGASPANLHIPGLSPAVRSSGAVGPA</sequence>
<dbReference type="Proteomes" id="UP001283361">
    <property type="component" value="Unassembled WGS sequence"/>
</dbReference>
<evidence type="ECO:0000313" key="1">
    <source>
        <dbReference type="EMBL" id="KAK3745031.1"/>
    </source>
</evidence>
<name>A0AAE0YGM3_9GAST</name>
<keyword evidence="2" id="KW-1185">Reference proteome</keyword>
<accession>A0AAE0YGM3</accession>
<protein>
    <submittedName>
        <fullName evidence="1">Uncharacterized protein</fullName>
    </submittedName>
</protein>
<dbReference type="AlphaFoldDB" id="A0AAE0YGM3"/>
<reference evidence="1" key="1">
    <citation type="journal article" date="2023" name="G3 (Bethesda)">
        <title>A reference genome for the long-term kleptoplast-retaining sea slug Elysia crispata morphotype clarki.</title>
        <authorList>
            <person name="Eastman K.E."/>
            <person name="Pendleton A.L."/>
            <person name="Shaikh M.A."/>
            <person name="Suttiyut T."/>
            <person name="Ogas R."/>
            <person name="Tomko P."/>
            <person name="Gavelis G."/>
            <person name="Widhalm J.R."/>
            <person name="Wisecaver J.H."/>
        </authorList>
    </citation>
    <scope>NUCLEOTIDE SEQUENCE</scope>
    <source>
        <strain evidence="1">ECLA1</strain>
    </source>
</reference>
<dbReference type="EMBL" id="JAWDGP010006239">
    <property type="protein sequence ID" value="KAK3745031.1"/>
    <property type="molecule type" value="Genomic_DNA"/>
</dbReference>
<evidence type="ECO:0000313" key="2">
    <source>
        <dbReference type="Proteomes" id="UP001283361"/>
    </source>
</evidence>
<proteinExistence type="predicted"/>